<dbReference type="EMBL" id="JATAAI010000015">
    <property type="protein sequence ID" value="KAK1740736.1"/>
    <property type="molecule type" value="Genomic_DNA"/>
</dbReference>
<feature type="compositionally biased region" description="Polar residues" evidence="8">
    <location>
        <begin position="296"/>
        <end position="307"/>
    </location>
</feature>
<dbReference type="InterPro" id="IPR045211">
    <property type="entry name" value="TFP11/STIP/Ntr1"/>
</dbReference>
<dbReference type="PANTHER" id="PTHR23329">
    <property type="entry name" value="TUFTELIN-INTERACTING PROTEIN 11-RELATED"/>
    <property type="match status" value="1"/>
</dbReference>
<keyword evidence="6" id="KW-0539">Nucleus</keyword>
<evidence type="ECO:0000256" key="1">
    <source>
        <dbReference type="ARBA" id="ARBA00004123"/>
    </source>
</evidence>
<name>A0AAD8Y6P1_9STRA</name>
<keyword evidence="5" id="KW-0508">mRNA splicing</keyword>
<sequence>MDSNDGGDDYGYDLPVGAGLGFTLSGTSSRPSHILGRNNTDAADENDDDGHSSSSIENDSDDDDDDPNFAYGAYASRKRKKRDLTSKSTDKERNLYGVFYESSEDEGRHGKKIKSRRSRTFDKQSNRKAGLAFVKASTSTAGADVSNIEKDQSALPDRSMDDSNEPSWLKEKQPHINNDTSQSKQDNESSSKMSIDNNDHDDDQLEIVNEDDAKLALENEKRFKELLTIANKCTNPLSINKKTTAEKRITSHRVESTRKSVETGSAQQLKSDEGKSIANSLGMPKPSVGLGFAKGTQPSAELHNNGSHFEGERSTGIGLGLGMATKRNIETNVDQNQGLGLGMGSGLGLGMGLGATANNFPSLSQTMGMGLGNKMNDKPAKKRDPSLGKWEKHTKGIGMKLLQKMGYEGSGGLGAKRKRKLESAVTETDDTSKPASLNSNGAEKPKEEVVKKRGGISRPVEVVVRPMGLGLGYGSFKEQSQLKVNRQIEAEVRGIEPEKEKEEPKKDKSLEGIPKSLLPSTQSLLDKGSNSWRIGNGNKKVKRKIVNYQEILDKSAAANADGKMNIIDMRGPSSTVAEDKSQSNTVVPLGEELLHNVTLLLNTHESQLRTSSYMVKSTERKIVSLEEECNEMINRKEGIDNRITKMKFAVEVLGEAEKLIDAMSTMMKDNDCEKLDFALDGLNNILAKLYDNFSKEERKSLNFESTLVPSIVQPVIEAVISSLNPLAIELTWMDHLATGIDKLCIAVGSDSEAYSLREMIFTDIIVPWISTAMNSSKWDPVVNAEVGLKTHEALLTCVDKSFLGAEVEENKLLKHVLHREIIQNCVQPKLQRAVSYWKPRLDENNVVSNPMHLWILPWLPHFRNESALGTMFADIRRSLKKTLSFISKHEPDDVAFFRSCNVTLRAWQKLFEESNIYSLTSESVTPRFARCLARVPVEFSHEKQSWVQINTLFDYFDTGLMSADDFLSLFEGEILASWAYTLHCATLEENKPNLTSIAKFYSVWKERVFGQLSKCTKSHLALRGDLMVCRHFFGGLEMIRALVESDKARLDRLMPPNPNDCNYRIALMHRSKAKKPVEAQPNVVSSHSQRKTQGNGNVASFAEVVADFARHHDISFYPKVGSNATKDGKKVFMFGNHPVYFDKNVLFTLRGEAWQPISLEHLAQAC</sequence>
<feature type="compositionally biased region" description="Acidic residues" evidence="8">
    <location>
        <begin position="1"/>
        <end position="11"/>
    </location>
</feature>
<comment type="caution">
    <text evidence="10">The sequence shown here is derived from an EMBL/GenBank/DDBJ whole genome shotgun (WGS) entry which is preliminary data.</text>
</comment>
<reference evidence="10" key="1">
    <citation type="submission" date="2023-06" db="EMBL/GenBank/DDBJ databases">
        <title>Survivors Of The Sea: Transcriptome response of Skeletonema marinoi to long-term dormancy.</title>
        <authorList>
            <person name="Pinder M.I.M."/>
            <person name="Kourtchenko O."/>
            <person name="Robertson E.K."/>
            <person name="Larsson T."/>
            <person name="Maumus F."/>
            <person name="Osuna-Cruz C.M."/>
            <person name="Vancaester E."/>
            <person name="Stenow R."/>
            <person name="Vandepoele K."/>
            <person name="Ploug H."/>
            <person name="Bruchert V."/>
            <person name="Godhe A."/>
            <person name="Topel M."/>
        </authorList>
    </citation>
    <scope>NUCLEOTIDE SEQUENCE</scope>
    <source>
        <strain evidence="10">R05AC</strain>
    </source>
</reference>
<dbReference type="GO" id="GO:0000390">
    <property type="term" value="P:spliceosomal complex disassembly"/>
    <property type="evidence" value="ECO:0007669"/>
    <property type="project" value="InterPro"/>
</dbReference>
<dbReference type="PANTHER" id="PTHR23329:SF1">
    <property type="entry name" value="TUFTELIN-INTERACTING PROTEIN 11"/>
    <property type="match status" value="1"/>
</dbReference>
<keyword evidence="11" id="KW-1185">Reference proteome</keyword>
<evidence type="ECO:0000313" key="11">
    <source>
        <dbReference type="Proteomes" id="UP001224775"/>
    </source>
</evidence>
<feature type="compositionally biased region" description="Basic and acidic residues" evidence="8">
    <location>
        <begin position="83"/>
        <end position="94"/>
    </location>
</feature>
<dbReference type="InterPro" id="IPR022783">
    <property type="entry name" value="GCFC_dom"/>
</dbReference>
<dbReference type="AlphaFoldDB" id="A0AAD8Y6P1"/>
<feature type="compositionally biased region" description="Basic and acidic residues" evidence="8">
    <location>
        <begin position="493"/>
        <end position="510"/>
    </location>
</feature>
<evidence type="ECO:0000256" key="2">
    <source>
        <dbReference type="ARBA" id="ARBA00010900"/>
    </source>
</evidence>
<evidence type="ECO:0000256" key="5">
    <source>
        <dbReference type="ARBA" id="ARBA00023187"/>
    </source>
</evidence>
<dbReference type="GO" id="GO:0071008">
    <property type="term" value="C:U2-type post-mRNA release spliceosomal complex"/>
    <property type="evidence" value="ECO:0007669"/>
    <property type="project" value="TreeGrafter"/>
</dbReference>
<evidence type="ECO:0000256" key="8">
    <source>
        <dbReference type="SAM" id="MobiDB-lite"/>
    </source>
</evidence>
<evidence type="ECO:0000256" key="4">
    <source>
        <dbReference type="ARBA" id="ARBA00022728"/>
    </source>
</evidence>
<feature type="compositionally biased region" description="Acidic residues" evidence="8">
    <location>
        <begin position="58"/>
        <end position="67"/>
    </location>
</feature>
<dbReference type="Pfam" id="PF07842">
    <property type="entry name" value="GCFC"/>
    <property type="match status" value="1"/>
</dbReference>
<feature type="region of interest" description="Disordered" evidence="8">
    <location>
        <begin position="248"/>
        <end position="313"/>
    </location>
</feature>
<accession>A0AAD8Y6P1</accession>
<gene>
    <name evidence="10" type="ORF">QTG54_008831</name>
</gene>
<protein>
    <submittedName>
        <fullName evidence="10">Tuftelin-interacting protein 11-like protein</fullName>
    </submittedName>
</protein>
<evidence type="ECO:0000259" key="9">
    <source>
        <dbReference type="PROSITE" id="PS50174"/>
    </source>
</evidence>
<feature type="compositionally biased region" description="Basic and acidic residues" evidence="8">
    <location>
        <begin position="248"/>
        <end position="261"/>
    </location>
</feature>
<feature type="coiled-coil region" evidence="7">
    <location>
        <begin position="615"/>
        <end position="642"/>
    </location>
</feature>
<feature type="region of interest" description="Disordered" evidence="8">
    <location>
        <begin position="1"/>
        <end position="207"/>
    </location>
</feature>
<keyword evidence="4" id="KW-0747">Spliceosome</keyword>
<feature type="domain" description="G-patch" evidence="9">
    <location>
        <begin position="394"/>
        <end position="461"/>
    </location>
</feature>
<feature type="compositionally biased region" description="Basic residues" evidence="8">
    <location>
        <begin position="109"/>
        <end position="118"/>
    </location>
</feature>
<keyword evidence="3" id="KW-0507">mRNA processing</keyword>
<comment type="subcellular location">
    <subcellularLocation>
        <location evidence="1">Nucleus</location>
    </subcellularLocation>
</comment>
<evidence type="ECO:0000256" key="7">
    <source>
        <dbReference type="SAM" id="Coils"/>
    </source>
</evidence>
<evidence type="ECO:0000256" key="3">
    <source>
        <dbReference type="ARBA" id="ARBA00022664"/>
    </source>
</evidence>
<keyword evidence="7" id="KW-0175">Coiled coil</keyword>
<dbReference type="PROSITE" id="PS50174">
    <property type="entry name" value="G_PATCH"/>
    <property type="match status" value="1"/>
</dbReference>
<dbReference type="InterPro" id="IPR022159">
    <property type="entry name" value="STIP/TFIP11_N"/>
</dbReference>
<dbReference type="Pfam" id="PF01585">
    <property type="entry name" value="G-patch"/>
    <property type="match status" value="1"/>
</dbReference>
<organism evidence="10 11">
    <name type="scientific">Skeletonema marinoi</name>
    <dbReference type="NCBI Taxonomy" id="267567"/>
    <lineage>
        <taxon>Eukaryota</taxon>
        <taxon>Sar</taxon>
        <taxon>Stramenopiles</taxon>
        <taxon>Ochrophyta</taxon>
        <taxon>Bacillariophyta</taxon>
        <taxon>Coscinodiscophyceae</taxon>
        <taxon>Thalassiosirophycidae</taxon>
        <taxon>Thalassiosirales</taxon>
        <taxon>Skeletonemataceae</taxon>
        <taxon>Skeletonema</taxon>
        <taxon>Skeletonema marinoi-dohrnii complex</taxon>
    </lineage>
</organism>
<dbReference type="InterPro" id="IPR000467">
    <property type="entry name" value="G_patch_dom"/>
</dbReference>
<evidence type="ECO:0000313" key="10">
    <source>
        <dbReference type="EMBL" id="KAK1740736.1"/>
    </source>
</evidence>
<dbReference type="Proteomes" id="UP001224775">
    <property type="component" value="Unassembled WGS sequence"/>
</dbReference>
<comment type="similarity">
    <text evidence="2">Belongs to the TFP11/STIP family.</text>
</comment>
<dbReference type="GO" id="GO:0003676">
    <property type="term" value="F:nucleic acid binding"/>
    <property type="evidence" value="ECO:0007669"/>
    <property type="project" value="InterPro"/>
</dbReference>
<dbReference type="Pfam" id="PF12457">
    <property type="entry name" value="TIP_N"/>
    <property type="match status" value="1"/>
</dbReference>
<proteinExistence type="inferred from homology"/>
<feature type="region of interest" description="Disordered" evidence="8">
    <location>
        <begin position="493"/>
        <end position="514"/>
    </location>
</feature>
<feature type="compositionally biased region" description="Polar residues" evidence="8">
    <location>
        <begin position="175"/>
        <end position="196"/>
    </location>
</feature>
<feature type="region of interest" description="Disordered" evidence="8">
    <location>
        <begin position="408"/>
        <end position="452"/>
    </location>
</feature>
<evidence type="ECO:0000256" key="6">
    <source>
        <dbReference type="ARBA" id="ARBA00023242"/>
    </source>
</evidence>